<evidence type="ECO:0000256" key="1">
    <source>
        <dbReference type="ARBA" id="ARBA00006484"/>
    </source>
</evidence>
<dbReference type="SUPFAM" id="SSF51735">
    <property type="entry name" value="NAD(P)-binding Rossmann-fold domains"/>
    <property type="match status" value="1"/>
</dbReference>
<reference evidence="4 5" key="1">
    <citation type="submission" date="2020-01" db="EMBL/GenBank/DDBJ databases">
        <title>Identification and distribution of gene clusters putatively required for synthesis of sphingolipid metabolism inhibitors in phylogenetically diverse species of the filamentous fungus Fusarium.</title>
        <authorList>
            <person name="Kim H.-S."/>
            <person name="Busman M."/>
            <person name="Brown D.W."/>
            <person name="Divon H."/>
            <person name="Uhlig S."/>
            <person name="Proctor R.H."/>
        </authorList>
    </citation>
    <scope>NUCLEOTIDE SEQUENCE [LARGE SCALE GENOMIC DNA]</scope>
    <source>
        <strain evidence="4 5">NRRL 20459</strain>
    </source>
</reference>
<dbReference type="EMBL" id="JAADYS010003453">
    <property type="protein sequence ID" value="KAF4447114.1"/>
    <property type="molecule type" value="Genomic_DNA"/>
</dbReference>
<evidence type="ECO:0000313" key="5">
    <source>
        <dbReference type="Proteomes" id="UP000554235"/>
    </source>
</evidence>
<comment type="similarity">
    <text evidence="1">Belongs to the short-chain dehydrogenases/reductases (SDR) family.</text>
</comment>
<keyword evidence="2" id="KW-0521">NADP</keyword>
<protein>
    <submittedName>
        <fullName evidence="4">Short-chain dehydrogenase</fullName>
    </submittedName>
</protein>
<evidence type="ECO:0000256" key="3">
    <source>
        <dbReference type="ARBA" id="ARBA00023002"/>
    </source>
</evidence>
<keyword evidence="5" id="KW-1185">Reference proteome</keyword>
<dbReference type="PANTHER" id="PTHR24320:SF236">
    <property type="entry name" value="SHORT-CHAIN DEHYDROGENASE-RELATED"/>
    <property type="match status" value="1"/>
</dbReference>
<sequence>MEVEVWRSFWPKKAPLTEQNLSDQAGKVFIVTGASSGVGEKLAQILYQHNATIYVATRSEKKTNEAIARIKKDFQLSKGTLVFLHLDLGDLTTIKTSALAYLAREATLDTIWLNAGVMFPPQGSKTV</sequence>
<dbReference type="OrthoDB" id="191139at2759"/>
<gene>
    <name evidence="4" type="ORF">FALBO_16986</name>
</gene>
<dbReference type="Gene3D" id="3.40.50.720">
    <property type="entry name" value="NAD(P)-binding Rossmann-like Domain"/>
    <property type="match status" value="1"/>
</dbReference>
<organism evidence="4 5">
    <name type="scientific">Fusarium albosuccineum</name>
    <dbReference type="NCBI Taxonomy" id="1237068"/>
    <lineage>
        <taxon>Eukaryota</taxon>
        <taxon>Fungi</taxon>
        <taxon>Dikarya</taxon>
        <taxon>Ascomycota</taxon>
        <taxon>Pezizomycotina</taxon>
        <taxon>Sordariomycetes</taxon>
        <taxon>Hypocreomycetidae</taxon>
        <taxon>Hypocreales</taxon>
        <taxon>Nectriaceae</taxon>
        <taxon>Fusarium</taxon>
        <taxon>Fusarium decemcellulare species complex</taxon>
    </lineage>
</organism>
<dbReference type="AlphaFoldDB" id="A0A8H4KDN9"/>
<comment type="caution">
    <text evidence="4">The sequence shown here is derived from an EMBL/GenBank/DDBJ whole genome shotgun (WGS) entry which is preliminary data.</text>
</comment>
<proteinExistence type="inferred from homology"/>
<keyword evidence="3" id="KW-0560">Oxidoreductase</keyword>
<dbReference type="InterPro" id="IPR036291">
    <property type="entry name" value="NAD(P)-bd_dom_sf"/>
</dbReference>
<evidence type="ECO:0000256" key="2">
    <source>
        <dbReference type="ARBA" id="ARBA00022857"/>
    </source>
</evidence>
<evidence type="ECO:0000313" key="4">
    <source>
        <dbReference type="EMBL" id="KAF4447114.1"/>
    </source>
</evidence>
<accession>A0A8H4KDN9</accession>
<dbReference type="Pfam" id="PF00106">
    <property type="entry name" value="adh_short"/>
    <property type="match status" value="1"/>
</dbReference>
<dbReference type="PRINTS" id="PR00081">
    <property type="entry name" value="GDHRDH"/>
</dbReference>
<dbReference type="Proteomes" id="UP000554235">
    <property type="component" value="Unassembled WGS sequence"/>
</dbReference>
<dbReference type="PANTHER" id="PTHR24320">
    <property type="entry name" value="RETINOL DEHYDROGENASE"/>
    <property type="match status" value="1"/>
</dbReference>
<dbReference type="InterPro" id="IPR002347">
    <property type="entry name" value="SDR_fam"/>
</dbReference>
<dbReference type="GO" id="GO:0016491">
    <property type="term" value="F:oxidoreductase activity"/>
    <property type="evidence" value="ECO:0007669"/>
    <property type="project" value="UniProtKB-KW"/>
</dbReference>
<name>A0A8H4KDN9_9HYPO</name>